<dbReference type="Proteomes" id="UP000565286">
    <property type="component" value="Unassembled WGS sequence"/>
</dbReference>
<evidence type="ECO:0000313" key="1">
    <source>
        <dbReference type="EMBL" id="MBB3945558.1"/>
    </source>
</evidence>
<protein>
    <submittedName>
        <fullName evidence="1">Uncharacterized protein</fullName>
    </submittedName>
</protein>
<name>A0A7W6G133_9HYPH</name>
<gene>
    <name evidence="1" type="ORF">GGQ73_001493</name>
</gene>
<accession>A0A7W6G133</accession>
<keyword evidence="2" id="KW-1185">Reference proteome</keyword>
<sequence length="97" mass="10243">MSACAMLTFNNVTPAIWQCGVDSASKLGVTITANSGSASKSGFTVSWNYDPQAQTCKLQCTDSPWVVPCAIINSTITSTVEACYTQHNAVMKEMVGA</sequence>
<dbReference type="EMBL" id="JACIDV010000004">
    <property type="protein sequence ID" value="MBB3945558.1"/>
    <property type="molecule type" value="Genomic_DNA"/>
</dbReference>
<dbReference type="RefSeq" id="WP_174153692.1">
    <property type="nucleotide sequence ID" value="NZ_JAAMCM010000013.1"/>
</dbReference>
<evidence type="ECO:0000313" key="2">
    <source>
        <dbReference type="Proteomes" id="UP000565286"/>
    </source>
</evidence>
<proteinExistence type="predicted"/>
<dbReference type="AlphaFoldDB" id="A0A7W6G133"/>
<reference evidence="1 2" key="1">
    <citation type="submission" date="2020-08" db="EMBL/GenBank/DDBJ databases">
        <title>Genomic Encyclopedia of Type Strains, Phase IV (KMG-IV): sequencing the most valuable type-strain genomes for metagenomic binning, comparative biology and taxonomic classification.</title>
        <authorList>
            <person name="Goeker M."/>
        </authorList>
    </citation>
    <scope>NUCLEOTIDE SEQUENCE [LARGE SCALE GENOMIC DNA]</scope>
    <source>
        <strain evidence="1 2">DSM 26438</strain>
    </source>
</reference>
<comment type="caution">
    <text evidence="1">The sequence shown here is derived from an EMBL/GenBank/DDBJ whole genome shotgun (WGS) entry which is preliminary data.</text>
</comment>
<organism evidence="1 2">
    <name type="scientific">Rhizobium skierniewicense</name>
    <dbReference type="NCBI Taxonomy" id="984260"/>
    <lineage>
        <taxon>Bacteria</taxon>
        <taxon>Pseudomonadati</taxon>
        <taxon>Pseudomonadota</taxon>
        <taxon>Alphaproteobacteria</taxon>
        <taxon>Hyphomicrobiales</taxon>
        <taxon>Rhizobiaceae</taxon>
        <taxon>Rhizobium/Agrobacterium group</taxon>
        <taxon>Rhizobium</taxon>
    </lineage>
</organism>